<proteinExistence type="predicted"/>
<dbReference type="InParanoid" id="A0A0G4FQL5"/>
<dbReference type="VEuPathDB" id="CryptoDB:Vbra_15984"/>
<organism evidence="1 2">
    <name type="scientific">Vitrella brassicaformis (strain CCMP3155)</name>
    <dbReference type="NCBI Taxonomy" id="1169540"/>
    <lineage>
        <taxon>Eukaryota</taxon>
        <taxon>Sar</taxon>
        <taxon>Alveolata</taxon>
        <taxon>Colpodellida</taxon>
        <taxon>Vitrellaceae</taxon>
        <taxon>Vitrella</taxon>
    </lineage>
</organism>
<reference evidence="1 2" key="1">
    <citation type="submission" date="2014-11" db="EMBL/GenBank/DDBJ databases">
        <authorList>
            <person name="Zhu J."/>
            <person name="Qi W."/>
            <person name="Song R."/>
        </authorList>
    </citation>
    <scope>NUCLEOTIDE SEQUENCE [LARGE SCALE GENOMIC DNA]</scope>
</reference>
<dbReference type="EMBL" id="CDMY01000482">
    <property type="protein sequence ID" value="CEM16738.1"/>
    <property type="molecule type" value="Genomic_DNA"/>
</dbReference>
<sequence>MKDLAELELGVYREVLQSHKAGDEYHNCLSFSEEAREKLDALQENIYGVGQTATAAQVQLAAKDNTISALGQEANKGGDKRVLVRRAQPPALHQQEQMGDPALIFYASSCRDMDGLQWMT</sequence>
<gene>
    <name evidence="1" type="ORF">Vbra_15984</name>
</gene>
<keyword evidence="2" id="KW-1185">Reference proteome</keyword>
<accession>A0A0G4FQL5</accession>
<evidence type="ECO:0000313" key="2">
    <source>
        <dbReference type="Proteomes" id="UP000041254"/>
    </source>
</evidence>
<dbReference type="AlphaFoldDB" id="A0A0G4FQL5"/>
<protein>
    <submittedName>
        <fullName evidence="1">Uncharacterized protein</fullName>
    </submittedName>
</protein>
<dbReference type="Proteomes" id="UP000041254">
    <property type="component" value="Unassembled WGS sequence"/>
</dbReference>
<name>A0A0G4FQL5_VITBC</name>
<evidence type="ECO:0000313" key="1">
    <source>
        <dbReference type="EMBL" id="CEM16738.1"/>
    </source>
</evidence>